<protein>
    <submittedName>
        <fullName evidence="4">LuxR family transcriptional regulator</fullName>
    </submittedName>
</protein>
<feature type="domain" description="HTH luxR-type" evidence="3">
    <location>
        <begin position="876"/>
        <end position="941"/>
    </location>
</feature>
<dbReference type="InterPro" id="IPR027417">
    <property type="entry name" value="P-loop_NTPase"/>
</dbReference>
<dbReference type="GO" id="GO:0004016">
    <property type="term" value="F:adenylate cyclase activity"/>
    <property type="evidence" value="ECO:0007669"/>
    <property type="project" value="TreeGrafter"/>
</dbReference>
<reference evidence="4" key="2">
    <citation type="submission" date="2020-09" db="EMBL/GenBank/DDBJ databases">
        <authorList>
            <person name="Sun Q."/>
            <person name="Zhou Y."/>
        </authorList>
    </citation>
    <scope>NUCLEOTIDE SEQUENCE</scope>
    <source>
        <strain evidence="4">CGMCC 4.7403</strain>
    </source>
</reference>
<evidence type="ECO:0000313" key="5">
    <source>
        <dbReference type="Proteomes" id="UP000603227"/>
    </source>
</evidence>
<dbReference type="GO" id="GO:0006355">
    <property type="term" value="P:regulation of DNA-templated transcription"/>
    <property type="evidence" value="ECO:0007669"/>
    <property type="project" value="InterPro"/>
</dbReference>
<dbReference type="AlphaFoldDB" id="A0A919DJB0"/>
<dbReference type="SMART" id="SM00421">
    <property type="entry name" value="HTH_LUXR"/>
    <property type="match status" value="1"/>
</dbReference>
<dbReference type="Pfam" id="PF00196">
    <property type="entry name" value="GerE"/>
    <property type="match status" value="1"/>
</dbReference>
<accession>A0A919DJB0</accession>
<organism evidence="4 5">
    <name type="scientific">Streptomyces capitiformicae</name>
    <dbReference type="NCBI Taxonomy" id="2014920"/>
    <lineage>
        <taxon>Bacteria</taxon>
        <taxon>Bacillati</taxon>
        <taxon>Actinomycetota</taxon>
        <taxon>Actinomycetes</taxon>
        <taxon>Kitasatosporales</taxon>
        <taxon>Streptomycetaceae</taxon>
        <taxon>Streptomyces</taxon>
    </lineage>
</organism>
<dbReference type="GO" id="GO:0005524">
    <property type="term" value="F:ATP binding"/>
    <property type="evidence" value="ECO:0007669"/>
    <property type="project" value="UniProtKB-KW"/>
</dbReference>
<evidence type="ECO:0000256" key="1">
    <source>
        <dbReference type="ARBA" id="ARBA00022741"/>
    </source>
</evidence>
<dbReference type="GO" id="GO:0003677">
    <property type="term" value="F:DNA binding"/>
    <property type="evidence" value="ECO:0007669"/>
    <property type="project" value="InterPro"/>
</dbReference>
<dbReference type="PROSITE" id="PS50043">
    <property type="entry name" value="HTH_LUXR_2"/>
    <property type="match status" value="1"/>
</dbReference>
<keyword evidence="1" id="KW-0547">Nucleotide-binding</keyword>
<dbReference type="InterPro" id="IPR036388">
    <property type="entry name" value="WH-like_DNA-bd_sf"/>
</dbReference>
<dbReference type="CDD" id="cd06170">
    <property type="entry name" value="LuxR_C_like"/>
    <property type="match status" value="1"/>
</dbReference>
<dbReference type="InterPro" id="IPR016032">
    <property type="entry name" value="Sig_transdc_resp-reg_C-effctor"/>
</dbReference>
<dbReference type="GO" id="GO:0005737">
    <property type="term" value="C:cytoplasm"/>
    <property type="evidence" value="ECO:0007669"/>
    <property type="project" value="TreeGrafter"/>
</dbReference>
<dbReference type="Proteomes" id="UP000603227">
    <property type="component" value="Unassembled WGS sequence"/>
</dbReference>
<dbReference type="Gene3D" id="1.10.10.10">
    <property type="entry name" value="Winged helix-like DNA-binding domain superfamily/Winged helix DNA-binding domain"/>
    <property type="match status" value="1"/>
</dbReference>
<keyword evidence="5" id="KW-1185">Reference proteome</keyword>
<dbReference type="InterPro" id="IPR041664">
    <property type="entry name" value="AAA_16"/>
</dbReference>
<dbReference type="SUPFAM" id="SSF46894">
    <property type="entry name" value="C-terminal effector domain of the bipartite response regulators"/>
    <property type="match status" value="1"/>
</dbReference>
<proteinExistence type="predicted"/>
<sequence>MLEDRSFELRTLDDVLGAASTGSGTSAVVSGPIGIGRSELLDTLAEGESADVFRVLRAVGSPMEEDHAFGVVRQLFDLVLDEASPATLGRWWAGTRADVEPLFADGAALPDTSSLSADRWEAVLHGLATMTCRMGADRPTLLLVDDLHWADDASLAWLNYLAKRVSDTRVAIVATVQEGSIAAERQPVREFVGSADHSVRPGALSVAGVVALVDRWFGEPGDDAFVLACREVTGGNPLFVTEVLAELAALGHRPTAEQAPAARRSRPAALRERLPRYLACLGSAQLRLIRAAALLHETVDAGLARSVAGLEAPVCDESERGLRRLGLLTYDLPYRFTHPSVREAVAESMTAAEEDELRVRAARLLHADSQQVETAAEQLTLVAAPQGRWAVGVLRQAARTALAAGRPEAAAAYLRRALLDTPADGGERGALLACLGIAEREFDPSAAVRHLIQAVPLQSSPGERAAVAARLSPMVIGNSLPHVRERLRLTATDLGPPDRLPGPLREVALSLEARCLYLDLTERPLLEAGAERLRALGPDVPLDTVAERELAAVLLYAAVLTGRTTAREAARLSERILEREPATPDHVHSALPLVVFTLAAADAPDLVAPWLERAGGSGRGPAGPSAHPLGLVEEAWLLRASGKPAPALARALEAVEAGGVGLEHCGPTALIAMGDLALETDDAGLAARLRQCLSLPGRQLSVTTPVERFLSGVEAAVGGDLGDGVQQIVSFGRLLERLGWNNPALIPWRAVAAELHWRSGEQEQALPLIEEVYGSALAWGAPATLGRVLRIRGEVQGGEEGVALLHESARMLEDSADRWELSKAHHLLGRQLQALSDPKAEEHLRYARELADECGMGRPARRVRTPAGPEPRTLVPATGTAVLTATELRVARLAARGRTNQEIARDAGVTSRAVEKALTKVYRKLGIQGRAGLTEALRPPADVPG</sequence>
<dbReference type="RefSeq" id="WP_189786397.1">
    <property type="nucleotide sequence ID" value="NZ_BNAT01000032.1"/>
</dbReference>
<reference evidence="4" key="1">
    <citation type="journal article" date="2014" name="Int. J. Syst. Evol. Microbiol.">
        <title>Complete genome sequence of Corynebacterium casei LMG S-19264T (=DSM 44701T), isolated from a smear-ripened cheese.</title>
        <authorList>
            <consortium name="US DOE Joint Genome Institute (JGI-PGF)"/>
            <person name="Walter F."/>
            <person name="Albersmeier A."/>
            <person name="Kalinowski J."/>
            <person name="Ruckert C."/>
        </authorList>
    </citation>
    <scope>NUCLEOTIDE SEQUENCE</scope>
    <source>
        <strain evidence="4">CGMCC 4.7403</strain>
    </source>
</reference>
<evidence type="ECO:0000313" key="4">
    <source>
        <dbReference type="EMBL" id="GHE48284.1"/>
    </source>
</evidence>
<evidence type="ECO:0000256" key="2">
    <source>
        <dbReference type="ARBA" id="ARBA00022840"/>
    </source>
</evidence>
<name>A0A919DJB0_9ACTN</name>
<dbReference type="PANTHER" id="PTHR16305:SF35">
    <property type="entry name" value="TRANSCRIPTIONAL ACTIVATOR DOMAIN"/>
    <property type="match status" value="1"/>
</dbReference>
<dbReference type="Pfam" id="PF13191">
    <property type="entry name" value="AAA_16"/>
    <property type="match status" value="1"/>
</dbReference>
<comment type="caution">
    <text evidence="4">The sequence shown here is derived from an EMBL/GenBank/DDBJ whole genome shotgun (WGS) entry which is preliminary data.</text>
</comment>
<dbReference type="PANTHER" id="PTHR16305">
    <property type="entry name" value="TESTICULAR SOLUBLE ADENYLYL CYCLASE"/>
    <property type="match status" value="1"/>
</dbReference>
<dbReference type="SUPFAM" id="SSF52540">
    <property type="entry name" value="P-loop containing nucleoside triphosphate hydrolases"/>
    <property type="match status" value="1"/>
</dbReference>
<evidence type="ECO:0000259" key="3">
    <source>
        <dbReference type="PROSITE" id="PS50043"/>
    </source>
</evidence>
<dbReference type="InterPro" id="IPR000792">
    <property type="entry name" value="Tscrpt_reg_LuxR_C"/>
</dbReference>
<gene>
    <name evidence="4" type="ORF">GCM10017771_69380</name>
</gene>
<dbReference type="EMBL" id="BNAT01000032">
    <property type="protein sequence ID" value="GHE48284.1"/>
    <property type="molecule type" value="Genomic_DNA"/>
</dbReference>
<keyword evidence="2" id="KW-0067">ATP-binding</keyword>